<dbReference type="Gene3D" id="3.60.21.10">
    <property type="match status" value="1"/>
</dbReference>
<dbReference type="PANTHER" id="PTHR34990">
    <property type="entry name" value="UDP-2,3-DIACYLGLUCOSAMINE HYDROLASE-RELATED"/>
    <property type="match status" value="1"/>
</dbReference>
<evidence type="ECO:0000256" key="1">
    <source>
        <dbReference type="ARBA" id="ARBA00022475"/>
    </source>
</evidence>
<organism evidence="7">
    <name type="scientific">bioreactor metagenome</name>
    <dbReference type="NCBI Taxonomy" id="1076179"/>
    <lineage>
        <taxon>unclassified sequences</taxon>
        <taxon>metagenomes</taxon>
        <taxon>ecological metagenomes</taxon>
    </lineage>
</organism>
<keyword evidence="5" id="KW-0464">Manganese</keyword>
<gene>
    <name evidence="7" type="ORF">SDC9_47273</name>
</gene>
<name>A0A644WB34_9ZZZZ</name>
<evidence type="ECO:0000259" key="6">
    <source>
        <dbReference type="Pfam" id="PF00149"/>
    </source>
</evidence>
<keyword evidence="4" id="KW-0472">Membrane</keyword>
<evidence type="ECO:0000256" key="3">
    <source>
        <dbReference type="ARBA" id="ARBA00022723"/>
    </source>
</evidence>
<keyword evidence="3" id="KW-0479">Metal-binding</keyword>
<dbReference type="GO" id="GO:0008758">
    <property type="term" value="F:UDP-2,3-diacylglucosamine hydrolase activity"/>
    <property type="evidence" value="ECO:0007669"/>
    <property type="project" value="TreeGrafter"/>
</dbReference>
<dbReference type="GO" id="GO:0009245">
    <property type="term" value="P:lipid A biosynthetic process"/>
    <property type="evidence" value="ECO:0007669"/>
    <property type="project" value="TreeGrafter"/>
</dbReference>
<proteinExistence type="predicted"/>
<comment type="caution">
    <text evidence="7">The sequence shown here is derived from an EMBL/GenBank/DDBJ whole genome shotgun (WGS) entry which is preliminary data.</text>
</comment>
<dbReference type="GO" id="GO:0046872">
    <property type="term" value="F:metal ion binding"/>
    <property type="evidence" value="ECO:0007669"/>
    <property type="project" value="UniProtKB-KW"/>
</dbReference>
<dbReference type="PANTHER" id="PTHR34990:SF2">
    <property type="entry name" value="BLL8164 PROTEIN"/>
    <property type="match status" value="1"/>
</dbReference>
<keyword evidence="1" id="KW-1003">Cell membrane</keyword>
<dbReference type="InterPro" id="IPR029052">
    <property type="entry name" value="Metallo-depent_PP-like"/>
</dbReference>
<reference evidence="7" key="1">
    <citation type="submission" date="2019-08" db="EMBL/GenBank/DDBJ databases">
        <authorList>
            <person name="Kucharzyk K."/>
            <person name="Murdoch R.W."/>
            <person name="Higgins S."/>
            <person name="Loffler F."/>
        </authorList>
    </citation>
    <scope>NUCLEOTIDE SEQUENCE</scope>
</reference>
<sequence>MKRLDYLYDNSMEIKFDEGTNIVFISDVHRGDGTFYDSMLPNINIYKTALSYYYRREFIYVEVGDGDELWKNRNYDNISYCYNDIFKLFNKFKEENRIYMIYGNHDIIKNRESFYHIQYRALRKIGTDYGKNFLDFIKDIEFYEGINFKFTPVNEKFLVTHGHQVDLINSDYWLLSRFLVRYVWKFLNGLAGFKDPISPAKNNKKGSKVDRKLEKWSEINGKMLICGHTHNSRMPAKFDPPYFNDGCCILPYAMTAIEIESGSISLVKWSVESQESGVLWIRRKVIVGPNSIKDYLLFARDKRIRIIEESKKQKIKPKK</sequence>
<feature type="domain" description="Calcineurin-like phosphoesterase" evidence="6">
    <location>
        <begin position="21"/>
        <end position="231"/>
    </location>
</feature>
<dbReference type="InterPro" id="IPR004843">
    <property type="entry name" value="Calcineurin-like_PHP"/>
</dbReference>
<keyword evidence="2" id="KW-0997">Cell inner membrane</keyword>
<dbReference type="Pfam" id="PF00149">
    <property type="entry name" value="Metallophos"/>
    <property type="match status" value="1"/>
</dbReference>
<evidence type="ECO:0000256" key="5">
    <source>
        <dbReference type="ARBA" id="ARBA00023211"/>
    </source>
</evidence>
<accession>A0A644WB34</accession>
<dbReference type="EMBL" id="VSSQ01000769">
    <property type="protein sequence ID" value="MPM01036.1"/>
    <property type="molecule type" value="Genomic_DNA"/>
</dbReference>
<dbReference type="SUPFAM" id="SSF56300">
    <property type="entry name" value="Metallo-dependent phosphatases"/>
    <property type="match status" value="1"/>
</dbReference>
<dbReference type="AlphaFoldDB" id="A0A644WB34"/>
<protein>
    <recommendedName>
        <fullName evidence="6">Calcineurin-like phosphoesterase domain-containing protein</fullName>
    </recommendedName>
</protein>
<dbReference type="InterPro" id="IPR043461">
    <property type="entry name" value="LpxH-like"/>
</dbReference>
<evidence type="ECO:0000256" key="2">
    <source>
        <dbReference type="ARBA" id="ARBA00022519"/>
    </source>
</evidence>
<evidence type="ECO:0000256" key="4">
    <source>
        <dbReference type="ARBA" id="ARBA00023136"/>
    </source>
</evidence>
<evidence type="ECO:0000313" key="7">
    <source>
        <dbReference type="EMBL" id="MPM01036.1"/>
    </source>
</evidence>
<dbReference type="GO" id="GO:0016020">
    <property type="term" value="C:membrane"/>
    <property type="evidence" value="ECO:0007669"/>
    <property type="project" value="GOC"/>
</dbReference>